<keyword evidence="2" id="KW-1133">Transmembrane helix</keyword>
<organism evidence="3 4">
    <name type="scientific">Streptomyces kaempferi</name>
    <dbReference type="NCBI Taxonomy" id="333725"/>
    <lineage>
        <taxon>Bacteria</taxon>
        <taxon>Bacillati</taxon>
        <taxon>Actinomycetota</taxon>
        <taxon>Actinomycetes</taxon>
        <taxon>Kitasatosporales</taxon>
        <taxon>Streptomycetaceae</taxon>
        <taxon>Streptomyces</taxon>
    </lineage>
</organism>
<reference evidence="4" key="1">
    <citation type="journal article" date="2019" name="Int. J. Syst. Evol. Microbiol.">
        <title>The Global Catalogue of Microorganisms (GCM) 10K type strain sequencing project: providing services to taxonomists for standard genome sequencing and annotation.</title>
        <authorList>
            <consortium name="The Broad Institute Genomics Platform"/>
            <consortium name="The Broad Institute Genome Sequencing Center for Infectious Disease"/>
            <person name="Wu L."/>
            <person name="Ma J."/>
        </authorList>
    </citation>
    <scope>NUCLEOTIDE SEQUENCE [LARGE SCALE GENOMIC DNA]</scope>
    <source>
        <strain evidence="4">CGMCC 4.7020</strain>
    </source>
</reference>
<keyword evidence="4" id="KW-1185">Reference proteome</keyword>
<feature type="transmembrane region" description="Helical" evidence="2">
    <location>
        <begin position="257"/>
        <end position="279"/>
    </location>
</feature>
<evidence type="ECO:0000313" key="4">
    <source>
        <dbReference type="Proteomes" id="UP001597058"/>
    </source>
</evidence>
<evidence type="ECO:0008006" key="5">
    <source>
        <dbReference type="Google" id="ProtNLM"/>
    </source>
</evidence>
<protein>
    <recommendedName>
        <fullName evidence="5">PqqD family protein</fullName>
    </recommendedName>
</protein>
<keyword evidence="2" id="KW-0472">Membrane</keyword>
<evidence type="ECO:0000256" key="1">
    <source>
        <dbReference type="SAM" id="MobiDB-lite"/>
    </source>
</evidence>
<feature type="transmembrane region" description="Helical" evidence="2">
    <location>
        <begin position="169"/>
        <end position="193"/>
    </location>
</feature>
<name>A0ABW3XC08_9ACTN</name>
<sequence>MTRSAGERHGSVGPTGRPPASPGPTPHVRLHRLDSRPDGDEWIVGRLATGRFVALPEVGKQALDLLGQGLGAAEVGRRLREATGDDIDVPDFVEALVDLGFVAEVDGRPTESPPPPKPTFARIRPRHVRWVLSPVVPVLVGLLIAVALLTRPPVPLGYRTLLWSPHGSAVIALGAGVGWTLLLLHECAHLVAARATGVPGRMRLGTRLQFLVMQTDISGIEIAPRRHRLTAYLAGIATNLSVASLAALAAGTTDGTARGVLAAVALLALLPLPFQLMVFMRTDLYFVLQDLTRCRDLYGDGVAFSKYAARRVLRRAPAPDPSLDLPLHERRAVRVYSAVLVVGTTLCLAFLATVTLPADVILFARAVTRLGPGHSAAQRLDSAAVVVALGGVHLLWARTWWRGRGVSAEPSRP</sequence>
<feature type="compositionally biased region" description="Pro residues" evidence="1">
    <location>
        <begin position="16"/>
        <end position="25"/>
    </location>
</feature>
<feature type="region of interest" description="Disordered" evidence="1">
    <location>
        <begin position="1"/>
        <end position="27"/>
    </location>
</feature>
<feature type="transmembrane region" description="Helical" evidence="2">
    <location>
        <begin position="335"/>
        <end position="356"/>
    </location>
</feature>
<dbReference type="Proteomes" id="UP001597058">
    <property type="component" value="Unassembled WGS sequence"/>
</dbReference>
<feature type="compositionally biased region" description="Basic and acidic residues" evidence="1">
    <location>
        <begin position="1"/>
        <end position="10"/>
    </location>
</feature>
<dbReference type="EMBL" id="JBHTMM010000016">
    <property type="protein sequence ID" value="MFD1307202.1"/>
    <property type="molecule type" value="Genomic_DNA"/>
</dbReference>
<comment type="caution">
    <text evidence="3">The sequence shown here is derived from an EMBL/GenBank/DDBJ whole genome shotgun (WGS) entry which is preliminary data.</text>
</comment>
<feature type="transmembrane region" description="Helical" evidence="2">
    <location>
        <begin position="130"/>
        <end position="149"/>
    </location>
</feature>
<keyword evidence="2" id="KW-0812">Transmembrane</keyword>
<feature type="transmembrane region" description="Helical" evidence="2">
    <location>
        <begin position="376"/>
        <end position="396"/>
    </location>
</feature>
<accession>A0ABW3XC08</accession>
<feature type="transmembrane region" description="Helical" evidence="2">
    <location>
        <begin position="229"/>
        <end position="251"/>
    </location>
</feature>
<evidence type="ECO:0000313" key="3">
    <source>
        <dbReference type="EMBL" id="MFD1307202.1"/>
    </source>
</evidence>
<proteinExistence type="predicted"/>
<evidence type="ECO:0000256" key="2">
    <source>
        <dbReference type="SAM" id="Phobius"/>
    </source>
</evidence>
<gene>
    <name evidence="3" type="ORF">ACFQ5X_15270</name>
</gene>
<dbReference type="RefSeq" id="WP_381241207.1">
    <property type="nucleotide sequence ID" value="NZ_JBHSKH010000086.1"/>
</dbReference>